<evidence type="ECO:0000313" key="4">
    <source>
        <dbReference type="EMBL" id="CAE6727053.1"/>
    </source>
</evidence>
<organism evidence="4 5">
    <name type="scientific">Nitrospira defluvii</name>
    <dbReference type="NCBI Taxonomy" id="330214"/>
    <lineage>
        <taxon>Bacteria</taxon>
        <taxon>Pseudomonadati</taxon>
        <taxon>Nitrospirota</taxon>
        <taxon>Nitrospiria</taxon>
        <taxon>Nitrospirales</taxon>
        <taxon>Nitrospiraceae</taxon>
        <taxon>Nitrospira</taxon>
    </lineage>
</organism>
<dbReference type="Pfam" id="PF19190">
    <property type="entry name" value="BACON_2"/>
    <property type="match status" value="3"/>
</dbReference>
<feature type="region of interest" description="Disordered" evidence="1">
    <location>
        <begin position="452"/>
        <end position="483"/>
    </location>
</feature>
<keyword evidence="5" id="KW-1185">Reference proteome</keyword>
<reference evidence="4 5" key="1">
    <citation type="submission" date="2021-02" db="EMBL/GenBank/DDBJ databases">
        <authorList>
            <person name="Han P."/>
        </authorList>
    </citation>
    <scope>NUCLEOTIDE SEQUENCE [LARGE SCALE GENOMIC DNA]</scope>
    <source>
        <strain evidence="4">Candidatus Nitrospira sp. ZN2</strain>
    </source>
</reference>
<dbReference type="PRINTS" id="PR01217">
    <property type="entry name" value="PRICHEXTENSN"/>
</dbReference>
<dbReference type="RefSeq" id="WP_213041526.1">
    <property type="nucleotide sequence ID" value="NZ_CAJNBJ010000002.1"/>
</dbReference>
<sequence length="558" mass="57393">MTSQRATPIQHPPRIVQRHASSFFIVVMLIVWFCDFVAGTTDAFSQNIQFTPSSLSLTVAQGGTTSGTLSLKKSDTAQHSYFISANQSWIWLNPPYGSTQTITTETDTLTVTINTAAMGLSAGTYSGTVYIGQSGPGVSTTWRIPVTATVTAAGSTPPPPPPPPPTSTTPPPPPPSTTPPPPPPSTTPPPPPPSSSLTPLLQAFPSALSLSAAKGNTASGVFNLQKSSTQQSTYSISAGQGWTSLNPPYGSTQTITTEIDPITVSVNTSSMNVGTYSGVVYIVESGPNGSQTLRIPVSLSVLASGTTPPPPPPPPTSTTPPPPPPSTTPPPPPPSTTPPPPPPSSSLTPLLQAFPSALSLSAAKGNTASGVFNLQKSSTQQSTYSISANQSWTSLNPPYGSTQTITTEIDPITVSVNTSSMNVGTYSGVVYIVESGPNGSQTLRIPVSLSVLASGTTPPPPPPSPTGSTTTPPPPPPSGTATGTVTVTWNANTEADLRGYRVYVGTASGVRSQSFDVGNVTSTRLTLPLGSTYWFSVTAYDTSGNESSPSGEISRSLF</sequence>
<evidence type="ECO:0000259" key="3">
    <source>
        <dbReference type="PROSITE" id="PS50853"/>
    </source>
</evidence>
<dbReference type="Proteomes" id="UP000675880">
    <property type="component" value="Unassembled WGS sequence"/>
</dbReference>
<dbReference type="PROSITE" id="PS50853">
    <property type="entry name" value="FN3"/>
    <property type="match status" value="1"/>
</dbReference>
<feature type="region of interest" description="Disordered" evidence="1">
    <location>
        <begin position="301"/>
        <end position="349"/>
    </location>
</feature>
<dbReference type="InterPro" id="IPR003961">
    <property type="entry name" value="FN3_dom"/>
</dbReference>
<feature type="domain" description="Fibronectin type-III" evidence="3">
    <location>
        <begin position="471"/>
        <end position="558"/>
    </location>
</feature>
<dbReference type="InterPro" id="IPR013783">
    <property type="entry name" value="Ig-like_fold"/>
</dbReference>
<protein>
    <submittedName>
        <fullName evidence="4">Fibronectin type-III domain-containing protein</fullName>
    </submittedName>
</protein>
<dbReference type="InterPro" id="IPR024361">
    <property type="entry name" value="BACON"/>
</dbReference>
<feature type="transmembrane region" description="Helical" evidence="2">
    <location>
        <begin position="20"/>
        <end position="39"/>
    </location>
</feature>
<comment type="caution">
    <text evidence="4">The sequence shown here is derived from an EMBL/GenBank/DDBJ whole genome shotgun (WGS) entry which is preliminary data.</text>
</comment>
<gene>
    <name evidence="4" type="ORF">NSPZN2_100156</name>
</gene>
<keyword evidence="2" id="KW-0472">Membrane</keyword>
<evidence type="ECO:0000256" key="1">
    <source>
        <dbReference type="SAM" id="MobiDB-lite"/>
    </source>
</evidence>
<dbReference type="SUPFAM" id="SSF49265">
    <property type="entry name" value="Fibronectin type III"/>
    <property type="match status" value="1"/>
</dbReference>
<feature type="compositionally biased region" description="Pro residues" evidence="1">
    <location>
        <begin position="457"/>
        <end position="478"/>
    </location>
</feature>
<dbReference type="Gene3D" id="2.60.40.10">
    <property type="entry name" value="Immunoglobulins"/>
    <property type="match status" value="1"/>
</dbReference>
<evidence type="ECO:0000313" key="5">
    <source>
        <dbReference type="Proteomes" id="UP000675880"/>
    </source>
</evidence>
<feature type="compositionally biased region" description="Pro residues" evidence="1">
    <location>
        <begin position="156"/>
        <end position="194"/>
    </location>
</feature>
<feature type="region of interest" description="Disordered" evidence="1">
    <location>
        <begin position="151"/>
        <end position="199"/>
    </location>
</feature>
<feature type="compositionally biased region" description="Pro residues" evidence="1">
    <location>
        <begin position="307"/>
        <end position="344"/>
    </location>
</feature>
<keyword evidence="2" id="KW-0812">Transmembrane</keyword>
<dbReference type="InterPro" id="IPR036116">
    <property type="entry name" value="FN3_sf"/>
</dbReference>
<dbReference type="EMBL" id="CAJNBJ010000002">
    <property type="protein sequence ID" value="CAE6727053.1"/>
    <property type="molecule type" value="Genomic_DNA"/>
</dbReference>
<accession>A0ABM8R0X9</accession>
<keyword evidence="2" id="KW-1133">Transmembrane helix</keyword>
<evidence type="ECO:0000256" key="2">
    <source>
        <dbReference type="SAM" id="Phobius"/>
    </source>
</evidence>
<name>A0ABM8R0X9_9BACT</name>
<proteinExistence type="predicted"/>